<comment type="caution">
    <text evidence="4">The sequence shown here is derived from an EMBL/GenBank/DDBJ whole genome shotgun (WGS) entry which is preliminary data.</text>
</comment>
<dbReference type="AlphaFoldDB" id="A0A8X7Y9K3"/>
<keyword evidence="3" id="KW-0732">Signal</keyword>
<name>A0A8X7Y9K3_POPTO</name>
<dbReference type="Proteomes" id="UP000886885">
    <property type="component" value="Chromosome 16A"/>
</dbReference>
<feature type="signal peptide" evidence="3">
    <location>
        <begin position="1"/>
        <end position="25"/>
    </location>
</feature>
<reference evidence="4" key="1">
    <citation type="journal article" date="2020" name="bioRxiv">
        <title>Hybrid origin of Populus tomentosa Carr. identified through genome sequencing and phylogenomic analysis.</title>
        <authorList>
            <person name="An X."/>
            <person name="Gao K."/>
            <person name="Chen Z."/>
            <person name="Li J."/>
            <person name="Yang X."/>
            <person name="Yang X."/>
            <person name="Zhou J."/>
            <person name="Guo T."/>
            <person name="Zhao T."/>
            <person name="Huang S."/>
            <person name="Miao D."/>
            <person name="Khan W.U."/>
            <person name="Rao P."/>
            <person name="Ye M."/>
            <person name="Lei B."/>
            <person name="Liao W."/>
            <person name="Wang J."/>
            <person name="Ji L."/>
            <person name="Li Y."/>
            <person name="Guo B."/>
            <person name="Mustafa N.S."/>
            <person name="Li S."/>
            <person name="Yun Q."/>
            <person name="Keller S.R."/>
            <person name="Mao J."/>
            <person name="Zhang R."/>
            <person name="Strauss S.H."/>
        </authorList>
    </citation>
    <scope>NUCLEOTIDE SEQUENCE</scope>
    <source>
        <strain evidence="4">GM15</strain>
        <tissue evidence="4">Leaf</tissue>
    </source>
</reference>
<keyword evidence="5" id="KW-1185">Reference proteome</keyword>
<sequence length="244" mass="24059">MKFNKETKMLAIVTIIALLITSAAAKSGGSRGGSIGGGSRGGSSAGGGTRARGGSPGLQSGGVLSGGRGTTIPAGAGAGGAVPIVRGGTHAGGRSVEELLMADSMQEDPQLVPSASPQSPSEEHKHMLGGQGETDESPNLRVSKSSLVTDERWASFPVVVSASKGSKILLLLVVIIGLMVTSAVAKGGRGFGRGGTLGGSRAAGTGGVIGGARATTGGKTSASVAWGPTSTFWLLVMNFIFLMV</sequence>
<feature type="region of interest" description="Disordered" evidence="1">
    <location>
        <begin position="28"/>
        <end position="71"/>
    </location>
</feature>
<evidence type="ECO:0000313" key="5">
    <source>
        <dbReference type="Proteomes" id="UP000886885"/>
    </source>
</evidence>
<proteinExistence type="predicted"/>
<feature type="compositionally biased region" description="Gly residues" evidence="1">
    <location>
        <begin position="29"/>
        <end position="69"/>
    </location>
</feature>
<keyword evidence="2" id="KW-0812">Transmembrane</keyword>
<feature type="chain" id="PRO_5036458704" evidence="3">
    <location>
        <begin position="26"/>
        <end position="244"/>
    </location>
</feature>
<keyword evidence="2" id="KW-1133">Transmembrane helix</keyword>
<gene>
    <name evidence="4" type="ORF">POTOM_051098</name>
</gene>
<feature type="transmembrane region" description="Helical" evidence="2">
    <location>
        <begin position="223"/>
        <end position="243"/>
    </location>
</feature>
<accession>A0A8X7Y9K3</accession>
<dbReference type="EMBL" id="JAAWWB010000031">
    <property type="protein sequence ID" value="KAG6744468.1"/>
    <property type="molecule type" value="Genomic_DNA"/>
</dbReference>
<evidence type="ECO:0000256" key="2">
    <source>
        <dbReference type="SAM" id="Phobius"/>
    </source>
</evidence>
<feature type="region of interest" description="Disordered" evidence="1">
    <location>
        <begin position="106"/>
        <end position="141"/>
    </location>
</feature>
<evidence type="ECO:0000313" key="4">
    <source>
        <dbReference type="EMBL" id="KAG6744468.1"/>
    </source>
</evidence>
<evidence type="ECO:0000256" key="1">
    <source>
        <dbReference type="SAM" id="MobiDB-lite"/>
    </source>
</evidence>
<protein>
    <submittedName>
        <fullName evidence="4">Uncharacterized protein</fullName>
    </submittedName>
</protein>
<evidence type="ECO:0000256" key="3">
    <source>
        <dbReference type="SAM" id="SignalP"/>
    </source>
</evidence>
<organism evidence="4 5">
    <name type="scientific">Populus tomentosa</name>
    <name type="common">Chinese white poplar</name>
    <dbReference type="NCBI Taxonomy" id="118781"/>
    <lineage>
        <taxon>Eukaryota</taxon>
        <taxon>Viridiplantae</taxon>
        <taxon>Streptophyta</taxon>
        <taxon>Embryophyta</taxon>
        <taxon>Tracheophyta</taxon>
        <taxon>Spermatophyta</taxon>
        <taxon>Magnoliopsida</taxon>
        <taxon>eudicotyledons</taxon>
        <taxon>Gunneridae</taxon>
        <taxon>Pentapetalae</taxon>
        <taxon>rosids</taxon>
        <taxon>fabids</taxon>
        <taxon>Malpighiales</taxon>
        <taxon>Salicaceae</taxon>
        <taxon>Saliceae</taxon>
        <taxon>Populus</taxon>
    </lineage>
</organism>
<keyword evidence="2" id="KW-0472">Membrane</keyword>
<feature type="transmembrane region" description="Helical" evidence="2">
    <location>
        <begin position="168"/>
        <end position="185"/>
    </location>
</feature>